<dbReference type="Proteomes" id="UP000034416">
    <property type="component" value="Unassembled WGS sequence"/>
</dbReference>
<gene>
    <name evidence="1" type="ORF">WR43_22500</name>
</gene>
<dbReference type="AlphaFoldDB" id="A0A0M2WCY3"/>
<evidence type="ECO:0000313" key="2">
    <source>
        <dbReference type="Proteomes" id="UP000034416"/>
    </source>
</evidence>
<accession>A0A0M2WCY3</accession>
<sequence>MVRLSGTCQVLTEQFVSLGVLNEAKFSSHCATASQLESRPFTVRRIPPWESVVLAEFGTPPAS</sequence>
<proteinExistence type="predicted"/>
<evidence type="ECO:0000313" key="1">
    <source>
        <dbReference type="EMBL" id="KKO60671.1"/>
    </source>
</evidence>
<dbReference type="EMBL" id="LASW02000073">
    <property type="protein sequence ID" value="KKO60671.1"/>
    <property type="molecule type" value="Genomic_DNA"/>
</dbReference>
<comment type="caution">
    <text evidence="1">The sequence shown here is derived from an EMBL/GenBank/DDBJ whole genome shotgun (WGS) entry which is preliminary data.</text>
</comment>
<organism evidence="1 2">
    <name type="scientific">Mycolicibacter arupensis</name>
    <dbReference type="NCBI Taxonomy" id="342002"/>
    <lineage>
        <taxon>Bacteria</taxon>
        <taxon>Bacillati</taxon>
        <taxon>Actinomycetota</taxon>
        <taxon>Actinomycetes</taxon>
        <taxon>Mycobacteriales</taxon>
        <taxon>Mycobacteriaceae</taxon>
        <taxon>Mycolicibacter</taxon>
    </lineage>
</organism>
<reference evidence="1 2" key="1">
    <citation type="submission" date="2015-04" db="EMBL/GenBank/DDBJ databases">
        <title>Genome sequence of Mycobacterium arupense GUC1.</title>
        <authorList>
            <person name="Greninger A.L."/>
            <person name="Cunningham G."/>
            <person name="Chiu C.Y."/>
            <person name="Miller S."/>
        </authorList>
    </citation>
    <scope>NUCLEOTIDE SEQUENCE [LARGE SCALE GENOMIC DNA]</scope>
    <source>
        <strain evidence="1 2">GUC1</strain>
    </source>
</reference>
<name>A0A0M2WCY3_9MYCO</name>
<dbReference type="PATRIC" id="fig|342002.3.peg.3754"/>
<protein>
    <submittedName>
        <fullName evidence="1">Uncharacterized protein</fullName>
    </submittedName>
</protein>